<dbReference type="EC" id="4.6.1.1" evidence="6"/>
<organism evidence="23 24">
    <name type="scientific">Trypanosoma vivax (strain Y486)</name>
    <dbReference type="NCBI Taxonomy" id="1055687"/>
    <lineage>
        <taxon>Eukaryota</taxon>
        <taxon>Discoba</taxon>
        <taxon>Euglenozoa</taxon>
        <taxon>Kinetoplastea</taxon>
        <taxon>Metakinetoplastina</taxon>
        <taxon>Trypanosomatida</taxon>
        <taxon>Trypanosomatidae</taxon>
        <taxon>Trypanosoma</taxon>
        <taxon>Duttonella</taxon>
    </lineage>
</organism>
<protein>
    <recommendedName>
        <fullName evidence="6">adenylate cyclase</fullName>
        <ecNumber evidence="6">4.6.1.1</ecNumber>
    </recommendedName>
    <alternativeName>
        <fullName evidence="18">ATP pyrophosphate-lyase</fullName>
    </alternativeName>
    <alternativeName>
        <fullName evidence="19">Adenylyl cyclase</fullName>
    </alternativeName>
</protein>
<gene>
    <name evidence="23" type="ORF">TvY486_0027430</name>
</gene>
<dbReference type="SMART" id="SM00044">
    <property type="entry name" value="CYCc"/>
    <property type="match status" value="1"/>
</dbReference>
<dbReference type="InterPro" id="IPR057398">
    <property type="entry name" value="GRESAG4.1/3_peripasmic_2"/>
</dbReference>
<dbReference type="InterPro" id="IPR001054">
    <property type="entry name" value="A/G_cyclase"/>
</dbReference>
<keyword evidence="8" id="KW-0479">Metal-binding</keyword>
<keyword evidence="14 21" id="KW-0472">Membrane</keyword>
<evidence type="ECO:0000256" key="13">
    <source>
        <dbReference type="ARBA" id="ARBA00022998"/>
    </source>
</evidence>
<name>F9WR04_TRYVY</name>
<evidence type="ECO:0000256" key="8">
    <source>
        <dbReference type="ARBA" id="ARBA00022723"/>
    </source>
</evidence>
<evidence type="ECO:0000256" key="4">
    <source>
        <dbReference type="ARBA" id="ARBA00004141"/>
    </source>
</evidence>
<evidence type="ECO:0000256" key="19">
    <source>
        <dbReference type="ARBA" id="ARBA00032637"/>
    </source>
</evidence>
<dbReference type="Pfam" id="PF25493">
    <property type="entry name" value="Peripla_BP_A-cyclase"/>
    <property type="match status" value="1"/>
</dbReference>
<keyword evidence="11" id="KW-0460">Magnesium</keyword>
<evidence type="ECO:0000256" key="6">
    <source>
        <dbReference type="ARBA" id="ARBA00012201"/>
    </source>
</evidence>
<feature type="compositionally biased region" description="Low complexity" evidence="20">
    <location>
        <begin position="563"/>
        <end position="600"/>
    </location>
</feature>
<evidence type="ECO:0000256" key="7">
    <source>
        <dbReference type="ARBA" id="ARBA00022692"/>
    </source>
</evidence>
<dbReference type="AlphaFoldDB" id="F9WR04"/>
<dbReference type="EMBL" id="CAEX01004605">
    <property type="protein sequence ID" value="CCD19987.1"/>
    <property type="molecule type" value="Genomic_DNA"/>
</dbReference>
<comment type="subcellular location">
    <subcellularLocation>
        <location evidence="4">Membrane</location>
        <topology evidence="4">Multi-pass membrane protein</topology>
    </subcellularLocation>
</comment>
<evidence type="ECO:0000256" key="20">
    <source>
        <dbReference type="SAM" id="MobiDB-lite"/>
    </source>
</evidence>
<keyword evidence="15 23" id="KW-0675">Receptor</keyword>
<sequence>LVLHYEEFVKAFRGGVSVYRLLVATSLPHWADVDTNSTTVRKYHEAVGDRRLWSPLSLLGFATSRVMQEVLKRQDKSDAKALTDFFYANVALSVDDMHYGPFDSSKCVTARSLALDGCAMNYGATRISVWSMARVLDPSVPVVKPPSSKPLVYREPLYLGMRLASFLGALFGFFLFIALCGGLVFMQFFRRDARDNRNAPKVPTAPVTLVFTDIESSTAQWAANPQLMPEAVATHHRLIRALIAQHRCYEVKTIGDSFMIACRSASAAVELVRGLQRKFLEHNWGTTAIDESYRAFEEQRGEEDVDYVPPTARLEPEVYRRLWNGLRVRAGVHTGLCDIRHDEVTKGYDYYGGTSNMAARTESIAHGGQVLLTRAAYMALTASEREKLDVTPLGAVPLRGVPKPVEMFQLNVVPGRTFRPLRLEAEIQEDCTPDQTSSSHSDSVVSFSELTRGARMIATSMFSLLSTFPATERRKVLLSCCERWRVCVPKKGIQNWDDDVYRDVINRVALVVGKVLASKTLMDEDGSSANCSELNSLPATVRTDKVSMGSSPTNRRGDKQLIGSGRRSVGSCGSAQQTSAGSPVSSPTAASALAPLSPTGISVGMKEMPTMTLP</sequence>
<proteinExistence type="inferred from homology"/>
<evidence type="ECO:0000256" key="2">
    <source>
        <dbReference type="ARBA" id="ARBA00001946"/>
    </source>
</evidence>
<comment type="cofactor">
    <cofactor evidence="2">
        <name>Mg(2+)</name>
        <dbReference type="ChEBI" id="CHEBI:18420"/>
    </cofactor>
</comment>
<evidence type="ECO:0000256" key="15">
    <source>
        <dbReference type="ARBA" id="ARBA00023170"/>
    </source>
</evidence>
<feature type="domain" description="Guanylate cyclase" evidence="22">
    <location>
        <begin position="208"/>
        <end position="362"/>
    </location>
</feature>
<keyword evidence="17" id="KW-0456">Lyase</keyword>
<keyword evidence="16" id="KW-0325">Glycoprotein</keyword>
<dbReference type="FunFam" id="3.30.70.1230:FF:000022">
    <property type="entry name" value="Receptor-type adenylate cyclase GRESAG 4, putative"/>
    <property type="match status" value="1"/>
</dbReference>
<dbReference type="PROSITE" id="PS50125">
    <property type="entry name" value="GUANYLATE_CYCLASE_2"/>
    <property type="match status" value="1"/>
</dbReference>
<evidence type="ECO:0000256" key="18">
    <source>
        <dbReference type="ARBA" id="ARBA00032597"/>
    </source>
</evidence>
<dbReference type="PANTHER" id="PTHR43081:SF1">
    <property type="entry name" value="ADENYLATE CYCLASE, TERMINAL-DIFFERENTIATION SPECIFIC"/>
    <property type="match status" value="1"/>
</dbReference>
<evidence type="ECO:0000313" key="23">
    <source>
        <dbReference type="EMBL" id="CCD19987.1"/>
    </source>
</evidence>
<feature type="region of interest" description="Disordered" evidence="20">
    <location>
        <begin position="541"/>
        <end position="614"/>
    </location>
</feature>
<evidence type="ECO:0000256" key="21">
    <source>
        <dbReference type="SAM" id="Phobius"/>
    </source>
</evidence>
<reference evidence="23 24" key="1">
    <citation type="journal article" date="2012" name="Proc. Natl. Acad. Sci. U.S.A.">
        <title>Antigenic diversity is generated by distinct evolutionary mechanisms in African trypanosome species.</title>
        <authorList>
            <person name="Jackson A.P."/>
            <person name="Berry A."/>
            <person name="Aslett M."/>
            <person name="Allison H.C."/>
            <person name="Burton P."/>
            <person name="Vavrova-Anderson J."/>
            <person name="Brown R."/>
            <person name="Browne H."/>
            <person name="Corton N."/>
            <person name="Hauser H."/>
            <person name="Gamble J."/>
            <person name="Gilderthorp R."/>
            <person name="Marcello L."/>
            <person name="McQuillan J."/>
            <person name="Otto T.D."/>
            <person name="Quail M.A."/>
            <person name="Sanders M.J."/>
            <person name="van Tonder A."/>
            <person name="Ginger M.L."/>
            <person name="Field M.C."/>
            <person name="Barry J.D."/>
            <person name="Hertz-Fowler C."/>
            <person name="Berriman M."/>
        </authorList>
    </citation>
    <scope>NUCLEOTIDE SEQUENCE</scope>
    <source>
        <strain evidence="23 24">Y486</strain>
    </source>
</reference>
<keyword evidence="7 21" id="KW-0812">Transmembrane</keyword>
<evidence type="ECO:0000259" key="22">
    <source>
        <dbReference type="PROSITE" id="PS50125"/>
    </source>
</evidence>
<dbReference type="SUPFAM" id="SSF55073">
    <property type="entry name" value="Nucleotide cyclase"/>
    <property type="match status" value="1"/>
</dbReference>
<comment type="function">
    <text evidence="3">Could act as a receptor for an unknown ligand.</text>
</comment>
<keyword evidence="12 21" id="KW-1133">Transmembrane helix</keyword>
<evidence type="ECO:0000313" key="24">
    <source>
        <dbReference type="Proteomes" id="UP000009027"/>
    </source>
</evidence>
<evidence type="ECO:0000256" key="5">
    <source>
        <dbReference type="ARBA" id="ARBA00005381"/>
    </source>
</evidence>
<evidence type="ECO:0000256" key="1">
    <source>
        <dbReference type="ARBA" id="ARBA00001593"/>
    </source>
</evidence>
<evidence type="ECO:0000256" key="9">
    <source>
        <dbReference type="ARBA" id="ARBA00022741"/>
    </source>
</evidence>
<dbReference type="PANTHER" id="PTHR43081">
    <property type="entry name" value="ADENYLATE CYCLASE, TERMINAL-DIFFERENTIATION SPECIFIC-RELATED"/>
    <property type="match status" value="1"/>
</dbReference>
<evidence type="ECO:0000256" key="10">
    <source>
        <dbReference type="ARBA" id="ARBA00022840"/>
    </source>
</evidence>
<dbReference type="InterPro" id="IPR029787">
    <property type="entry name" value="Nucleotide_cyclase"/>
</dbReference>
<evidence type="ECO:0000256" key="11">
    <source>
        <dbReference type="ARBA" id="ARBA00022842"/>
    </source>
</evidence>
<dbReference type="VEuPathDB" id="TriTrypDB:TvY486_0027430"/>
<keyword evidence="9" id="KW-0547">Nucleotide-binding</keyword>
<dbReference type="GO" id="GO:0004016">
    <property type="term" value="F:adenylate cyclase activity"/>
    <property type="evidence" value="ECO:0007669"/>
    <property type="project" value="UniProtKB-EC"/>
</dbReference>
<dbReference type="GO" id="GO:0016020">
    <property type="term" value="C:membrane"/>
    <property type="evidence" value="ECO:0007669"/>
    <property type="project" value="UniProtKB-SubCell"/>
</dbReference>
<dbReference type="Pfam" id="PF00211">
    <property type="entry name" value="Guanylate_cyc"/>
    <property type="match status" value="1"/>
</dbReference>
<dbReference type="Gene3D" id="3.30.70.1230">
    <property type="entry name" value="Nucleotide cyclase"/>
    <property type="match status" value="1"/>
</dbReference>
<dbReference type="GO" id="GO:0046872">
    <property type="term" value="F:metal ion binding"/>
    <property type="evidence" value="ECO:0007669"/>
    <property type="project" value="UniProtKB-KW"/>
</dbReference>
<comment type="catalytic activity">
    <reaction evidence="1">
        <text>ATP = 3',5'-cyclic AMP + diphosphate</text>
        <dbReference type="Rhea" id="RHEA:15389"/>
        <dbReference type="ChEBI" id="CHEBI:30616"/>
        <dbReference type="ChEBI" id="CHEBI:33019"/>
        <dbReference type="ChEBI" id="CHEBI:58165"/>
        <dbReference type="EC" id="4.6.1.1"/>
    </reaction>
</comment>
<evidence type="ECO:0000256" key="16">
    <source>
        <dbReference type="ARBA" id="ARBA00023180"/>
    </source>
</evidence>
<dbReference type="Proteomes" id="UP000009027">
    <property type="component" value="Unassembled WGS sequence"/>
</dbReference>
<accession>F9WR04</accession>
<feature type="transmembrane region" description="Helical" evidence="21">
    <location>
        <begin position="163"/>
        <end position="189"/>
    </location>
</feature>
<comment type="similarity">
    <text evidence="5">Belongs to the adenylyl cyclase class-3 family.</text>
</comment>
<dbReference type="InterPro" id="IPR050697">
    <property type="entry name" value="Adenylyl/Guanylyl_Cyclase_3/4"/>
</dbReference>
<keyword evidence="13" id="KW-0115">cAMP biosynthesis</keyword>
<evidence type="ECO:0000256" key="14">
    <source>
        <dbReference type="ARBA" id="ARBA00023136"/>
    </source>
</evidence>
<keyword evidence="24" id="KW-1185">Reference proteome</keyword>
<feature type="non-terminal residue" evidence="23">
    <location>
        <position position="1"/>
    </location>
</feature>
<dbReference type="GO" id="GO:0006171">
    <property type="term" value="P:cAMP biosynthetic process"/>
    <property type="evidence" value="ECO:0007669"/>
    <property type="project" value="UniProtKB-KW"/>
</dbReference>
<evidence type="ECO:0000256" key="3">
    <source>
        <dbReference type="ARBA" id="ARBA00002708"/>
    </source>
</evidence>
<dbReference type="GO" id="GO:0035556">
    <property type="term" value="P:intracellular signal transduction"/>
    <property type="evidence" value="ECO:0007669"/>
    <property type="project" value="InterPro"/>
</dbReference>
<evidence type="ECO:0000256" key="17">
    <source>
        <dbReference type="ARBA" id="ARBA00023239"/>
    </source>
</evidence>
<evidence type="ECO:0000256" key="12">
    <source>
        <dbReference type="ARBA" id="ARBA00022989"/>
    </source>
</evidence>
<keyword evidence="10" id="KW-0067">ATP-binding</keyword>
<dbReference type="GO" id="GO:0005524">
    <property type="term" value="F:ATP binding"/>
    <property type="evidence" value="ECO:0007669"/>
    <property type="project" value="UniProtKB-KW"/>
</dbReference>
<dbReference type="CDD" id="cd07556">
    <property type="entry name" value="Nucleotidyl_cyc_III"/>
    <property type="match status" value="1"/>
</dbReference>